<evidence type="ECO:0000313" key="4">
    <source>
        <dbReference type="Proteomes" id="UP001141327"/>
    </source>
</evidence>
<dbReference type="SMART" id="SM00367">
    <property type="entry name" value="LRR_CC"/>
    <property type="match status" value="3"/>
</dbReference>
<evidence type="ECO:0000256" key="1">
    <source>
        <dbReference type="SAM" id="MobiDB-lite"/>
    </source>
</evidence>
<dbReference type="Gene3D" id="3.80.10.10">
    <property type="entry name" value="Ribonuclease Inhibitor"/>
    <property type="match status" value="2"/>
</dbReference>
<comment type="caution">
    <text evidence="3">The sequence shown here is derived from an EMBL/GenBank/DDBJ whole genome shotgun (WGS) entry which is preliminary data.</text>
</comment>
<dbReference type="PROSITE" id="PS50181">
    <property type="entry name" value="FBOX"/>
    <property type="match status" value="1"/>
</dbReference>
<dbReference type="PANTHER" id="PTHR13318">
    <property type="entry name" value="PARTNER OF PAIRED, ISOFORM B-RELATED"/>
    <property type="match status" value="1"/>
</dbReference>
<protein>
    <recommendedName>
        <fullName evidence="2">F-box domain-containing protein</fullName>
    </recommendedName>
</protein>
<reference evidence="3" key="1">
    <citation type="journal article" date="2022" name="bioRxiv">
        <title>Genomics of Preaxostyla Flagellates Illuminates Evolutionary Transitions and the Path Towards Mitochondrial Loss.</title>
        <authorList>
            <person name="Novak L.V.F."/>
            <person name="Treitli S.C."/>
            <person name="Pyrih J."/>
            <person name="Halakuc P."/>
            <person name="Pipaliya S.V."/>
            <person name="Vacek V."/>
            <person name="Brzon O."/>
            <person name="Soukal P."/>
            <person name="Eme L."/>
            <person name="Dacks J.B."/>
            <person name="Karnkowska A."/>
            <person name="Elias M."/>
            <person name="Hampl V."/>
        </authorList>
    </citation>
    <scope>NUCLEOTIDE SEQUENCE</scope>
    <source>
        <strain evidence="3">RCP-MX</strain>
    </source>
</reference>
<feature type="region of interest" description="Disordered" evidence="1">
    <location>
        <begin position="51"/>
        <end position="113"/>
    </location>
</feature>
<name>A0ABQ8UKX6_9EUKA</name>
<feature type="domain" description="F-box" evidence="2">
    <location>
        <begin position="146"/>
        <end position="196"/>
    </location>
</feature>
<evidence type="ECO:0000313" key="3">
    <source>
        <dbReference type="EMBL" id="KAJ4459865.1"/>
    </source>
</evidence>
<keyword evidence="4" id="KW-1185">Reference proteome</keyword>
<dbReference type="InterPro" id="IPR006553">
    <property type="entry name" value="Leu-rich_rpt_Cys-con_subtyp"/>
</dbReference>
<sequence length="712" mass="77337">MELPVLPADDINEVEQLFAATGDNAPALRATTRQFGRILTKKLRDKAQKAVKQSEQVVAPPKSHAALGSLSDAQPAAPSTSDIPTAAESSAPAPAPTPTPSPPAPSGPPDVDVEEVGSVFDRAQREGVQELGVSVYHQLRRMLDAMYIFCALPEEVLGLILEHLTYLPLAFTIARVSRRFRDIVFQSVRVLSFRTGRTAVVHDEQLHSLMGRFQLVTELDLHGCPGLTAPAIAREMELHGQQLVRLDLSGCLVTPQLVQMLPARCPRLASLGLSFILEPLLHNVCPRPRVAGAYYWDYRGWNAETIGPPRGCPTSTFVTTSLWVFPMAHRHIPFPGHGCARRGAGLPVTEVAKGFCPARPPLIGMMNGLRELLPQLGELDLSQNYIPGEIVDRLSLPPQDPATATATAMAPLPLRRFYYGQRTVIGVARSRMQLPEVQCGELAWLGRARDLEVLSIQGTAPSATLLTCIGRLRELTELDLSSCKLPRDPFAGWDATQIRVLNLADSTLSDEGLSALVRCCPALRSLDVSNCDKLGPLAMDAVARGFPVLQELAMFPSGCAEDFVNNFLAGRPEALTRNRTHLRALDLSSCRPAMDLTASAGPGTGFPQAKLAAALADRLPEKRRRGHAWEELSHCGLAYVAAFCPRLERLDIPEAASIDHPERIAAAITMAVPLLGSLRWLSLDRLPERNLRALRKALPALAIETRASGSAR</sequence>
<dbReference type="Pfam" id="PF13516">
    <property type="entry name" value="LRR_6"/>
    <property type="match status" value="1"/>
</dbReference>
<evidence type="ECO:0000259" key="2">
    <source>
        <dbReference type="PROSITE" id="PS50181"/>
    </source>
</evidence>
<dbReference type="SUPFAM" id="SSF81383">
    <property type="entry name" value="F-box domain"/>
    <property type="match status" value="1"/>
</dbReference>
<dbReference type="InterPro" id="IPR032675">
    <property type="entry name" value="LRR_dom_sf"/>
</dbReference>
<dbReference type="EMBL" id="JAPMOS010000016">
    <property type="protein sequence ID" value="KAJ4459865.1"/>
    <property type="molecule type" value="Genomic_DNA"/>
</dbReference>
<dbReference type="Proteomes" id="UP001141327">
    <property type="component" value="Unassembled WGS sequence"/>
</dbReference>
<dbReference type="InterPro" id="IPR001810">
    <property type="entry name" value="F-box_dom"/>
</dbReference>
<accession>A0ABQ8UKX6</accession>
<dbReference type="SUPFAM" id="SSF52047">
    <property type="entry name" value="RNI-like"/>
    <property type="match status" value="1"/>
</dbReference>
<proteinExistence type="predicted"/>
<dbReference type="Pfam" id="PF00646">
    <property type="entry name" value="F-box"/>
    <property type="match status" value="1"/>
</dbReference>
<feature type="compositionally biased region" description="Pro residues" evidence="1">
    <location>
        <begin position="93"/>
        <end position="108"/>
    </location>
</feature>
<organism evidence="3 4">
    <name type="scientific">Paratrimastix pyriformis</name>
    <dbReference type="NCBI Taxonomy" id="342808"/>
    <lineage>
        <taxon>Eukaryota</taxon>
        <taxon>Metamonada</taxon>
        <taxon>Preaxostyla</taxon>
        <taxon>Paratrimastigidae</taxon>
        <taxon>Paratrimastix</taxon>
    </lineage>
</organism>
<dbReference type="InterPro" id="IPR001611">
    <property type="entry name" value="Leu-rich_rpt"/>
</dbReference>
<dbReference type="InterPro" id="IPR036047">
    <property type="entry name" value="F-box-like_dom_sf"/>
</dbReference>
<gene>
    <name evidence="3" type="ORF">PAPYR_3917</name>
</gene>